<evidence type="ECO:0000256" key="1">
    <source>
        <dbReference type="SAM" id="MobiDB-lite"/>
    </source>
</evidence>
<dbReference type="Pfam" id="PF14372">
    <property type="entry name" value="hAT-like_RNase-H"/>
    <property type="match status" value="1"/>
</dbReference>
<feature type="domain" description="hAT-like transposase RNase-H fold" evidence="2">
    <location>
        <begin position="53"/>
        <end position="154"/>
    </location>
</feature>
<evidence type="ECO:0000259" key="2">
    <source>
        <dbReference type="Pfam" id="PF14372"/>
    </source>
</evidence>
<dbReference type="EMBL" id="JAUIZM010000008">
    <property type="protein sequence ID" value="KAK1368116.1"/>
    <property type="molecule type" value="Genomic_DNA"/>
</dbReference>
<dbReference type="PANTHER" id="PTHR23272:SF182">
    <property type="entry name" value="OS09G0381850 PROTEIN"/>
    <property type="match status" value="1"/>
</dbReference>
<feature type="compositionally biased region" description="Polar residues" evidence="1">
    <location>
        <begin position="167"/>
        <end position="178"/>
    </location>
</feature>
<keyword evidence="4" id="KW-1185">Reference proteome</keyword>
<dbReference type="PANTHER" id="PTHR23272">
    <property type="entry name" value="BED FINGER-RELATED"/>
    <property type="match status" value="1"/>
</dbReference>
<evidence type="ECO:0000313" key="3">
    <source>
        <dbReference type="EMBL" id="KAK1368116.1"/>
    </source>
</evidence>
<dbReference type="AlphaFoldDB" id="A0AAD8MC06"/>
<protein>
    <recommendedName>
        <fullName evidence="2">hAT-like transposase RNase-H fold domain-containing protein</fullName>
    </recommendedName>
</protein>
<proteinExistence type="predicted"/>
<dbReference type="Proteomes" id="UP001237642">
    <property type="component" value="Unassembled WGS sequence"/>
</dbReference>
<feature type="region of interest" description="Disordered" evidence="1">
    <location>
        <begin position="165"/>
        <end position="191"/>
    </location>
</feature>
<name>A0AAD8MC06_9APIA</name>
<dbReference type="GO" id="GO:0003677">
    <property type="term" value="F:DNA binding"/>
    <property type="evidence" value="ECO:0007669"/>
    <property type="project" value="InterPro"/>
</dbReference>
<comment type="caution">
    <text evidence="3">The sequence shown here is derived from an EMBL/GenBank/DDBJ whole genome shotgun (WGS) entry which is preliminary data.</text>
</comment>
<dbReference type="SUPFAM" id="SSF53098">
    <property type="entry name" value="Ribonuclease H-like"/>
    <property type="match status" value="1"/>
</dbReference>
<reference evidence="3" key="1">
    <citation type="submission" date="2023-02" db="EMBL/GenBank/DDBJ databases">
        <title>Genome of toxic invasive species Heracleum sosnowskyi carries increased number of genes despite the absence of recent whole-genome duplications.</title>
        <authorList>
            <person name="Schelkunov M."/>
            <person name="Shtratnikova V."/>
            <person name="Makarenko M."/>
            <person name="Klepikova A."/>
            <person name="Omelchenko D."/>
            <person name="Novikova G."/>
            <person name="Obukhova E."/>
            <person name="Bogdanov V."/>
            <person name="Penin A."/>
            <person name="Logacheva M."/>
        </authorList>
    </citation>
    <scope>NUCLEOTIDE SEQUENCE</scope>
    <source>
        <strain evidence="3">Hsosn_3</strain>
        <tissue evidence="3">Leaf</tissue>
    </source>
</reference>
<reference evidence="3" key="2">
    <citation type="submission" date="2023-05" db="EMBL/GenBank/DDBJ databases">
        <authorList>
            <person name="Schelkunov M.I."/>
        </authorList>
    </citation>
    <scope>NUCLEOTIDE SEQUENCE</scope>
    <source>
        <strain evidence="3">Hsosn_3</strain>
        <tissue evidence="3">Leaf</tissue>
    </source>
</reference>
<gene>
    <name evidence="3" type="ORF">POM88_034208</name>
</gene>
<organism evidence="3 4">
    <name type="scientific">Heracleum sosnowskyi</name>
    <dbReference type="NCBI Taxonomy" id="360622"/>
    <lineage>
        <taxon>Eukaryota</taxon>
        <taxon>Viridiplantae</taxon>
        <taxon>Streptophyta</taxon>
        <taxon>Embryophyta</taxon>
        <taxon>Tracheophyta</taxon>
        <taxon>Spermatophyta</taxon>
        <taxon>Magnoliopsida</taxon>
        <taxon>eudicotyledons</taxon>
        <taxon>Gunneridae</taxon>
        <taxon>Pentapetalae</taxon>
        <taxon>asterids</taxon>
        <taxon>campanulids</taxon>
        <taxon>Apiales</taxon>
        <taxon>Apiaceae</taxon>
        <taxon>Apioideae</taxon>
        <taxon>apioid superclade</taxon>
        <taxon>Tordylieae</taxon>
        <taxon>Tordyliinae</taxon>
        <taxon>Heracleum</taxon>
    </lineage>
</organism>
<dbReference type="InterPro" id="IPR012337">
    <property type="entry name" value="RNaseH-like_sf"/>
</dbReference>
<accession>A0AAD8MC06</accession>
<dbReference type="InterPro" id="IPR025525">
    <property type="entry name" value="hAT-like_transposase_RNase-H"/>
</dbReference>
<evidence type="ECO:0000313" key="4">
    <source>
        <dbReference type="Proteomes" id="UP001237642"/>
    </source>
</evidence>
<sequence>MLQSAIEFKKVFPRYGASDSRFLSYVPEEEDWEKVEWVCSILGAFNEVTKIVSGTRYPTSNLFLSELKMVKHILDKRAIDHNLDIRMMTEAMKDKFDKYRGESNLIMSIGAVLDPRFKLILPTFCFPTLYPKEDDSDKNLKYLSNILNELYQEYVTADRAKKKTDVGESSQVSSSNFDFTKDSSETPQGLNDYESFIRDSGAIQEPLKSELDDYLETLHHLSRSRFVEIFERKYGLSLIVVKVSTLKDVLTCLFCFLVPGLEIWNVQDQDFKSSMFKI</sequence>